<dbReference type="EMBL" id="WOWB01000005">
    <property type="protein sequence ID" value="NLV08186.1"/>
    <property type="molecule type" value="Genomic_DNA"/>
</dbReference>
<dbReference type="AlphaFoldDB" id="A0A847U6F2"/>
<dbReference type="RefSeq" id="WP_170084459.1">
    <property type="nucleotide sequence ID" value="NZ_WOWB01000005.1"/>
</dbReference>
<evidence type="ECO:0000313" key="1">
    <source>
        <dbReference type="EMBL" id="NLV08186.1"/>
    </source>
</evidence>
<organism evidence="1 2">
    <name type="scientific">Haloarcula rubripromontorii</name>
    <dbReference type="NCBI Taxonomy" id="1705562"/>
    <lineage>
        <taxon>Archaea</taxon>
        <taxon>Methanobacteriati</taxon>
        <taxon>Methanobacteriota</taxon>
        <taxon>Stenosarchaea group</taxon>
        <taxon>Halobacteria</taxon>
        <taxon>Halobacteriales</taxon>
        <taxon>Haloarculaceae</taxon>
        <taxon>Haloarcula</taxon>
    </lineage>
</organism>
<evidence type="ECO:0000313" key="2">
    <source>
        <dbReference type="Proteomes" id="UP000610611"/>
    </source>
</evidence>
<name>A0A847U6F2_9EURY</name>
<gene>
    <name evidence="1" type="ORF">GOC83_18855</name>
</gene>
<evidence type="ECO:0008006" key="3">
    <source>
        <dbReference type="Google" id="ProtNLM"/>
    </source>
</evidence>
<protein>
    <recommendedName>
        <fullName evidence="3">Orc1/cdc6 family replication initiation protein</fullName>
    </recommendedName>
</protein>
<reference evidence="1" key="1">
    <citation type="submission" date="2019-12" db="EMBL/GenBank/DDBJ databases">
        <title>The whole-genome sequencing of Haloarcula japonica strain pws8.</title>
        <authorList>
            <person name="Verma D.K."/>
            <person name="Gopal K."/>
            <person name="Prasad E.S."/>
        </authorList>
    </citation>
    <scope>NUCLEOTIDE SEQUENCE</scope>
    <source>
        <strain evidence="1">Pws8</strain>
    </source>
</reference>
<comment type="caution">
    <text evidence="1">The sequence shown here is derived from an EMBL/GenBank/DDBJ whole genome shotgun (WGS) entry which is preliminary data.</text>
</comment>
<accession>A0A847U6F2</accession>
<dbReference type="Proteomes" id="UP000610611">
    <property type="component" value="Unassembled WGS sequence"/>
</dbReference>
<proteinExistence type="predicted"/>
<sequence>MGLEEHIQEEMYVDAESLLEDEFDRAKGLFDIYDDNTVAIADEFADADAKTEILVRLTAQQYVAEANEDIDPAMGYDSFYDRFEKDESTIRSYFGDLVDDGLVEKAEGKGRHRLVVERLGDVLDRVESTTDDE</sequence>